<dbReference type="GO" id="GO:0046872">
    <property type="term" value="F:metal ion binding"/>
    <property type="evidence" value="ECO:0007669"/>
    <property type="project" value="UniProtKB-KW"/>
</dbReference>
<name>A0A6V8LBD0_9ACTN</name>
<evidence type="ECO:0000256" key="1">
    <source>
        <dbReference type="ARBA" id="ARBA00001947"/>
    </source>
</evidence>
<comment type="similarity">
    <text evidence="2">Belongs to the metallo-dependent hydrolases superfamily. Hydantoinase/dihydropyrimidinase family.</text>
</comment>
<dbReference type="SUPFAM" id="SSF51338">
    <property type="entry name" value="Composite domain of metallo-dependent hydrolases"/>
    <property type="match status" value="1"/>
</dbReference>
<evidence type="ECO:0000256" key="3">
    <source>
        <dbReference type="ARBA" id="ARBA00022723"/>
    </source>
</evidence>
<proteinExistence type="inferred from homology"/>
<dbReference type="NCBIfam" id="TIGR02033">
    <property type="entry name" value="D-hydantoinase"/>
    <property type="match status" value="1"/>
</dbReference>
<evidence type="ECO:0000256" key="6">
    <source>
        <dbReference type="SAM" id="MobiDB-lite"/>
    </source>
</evidence>
<reference evidence="8 9" key="2">
    <citation type="submission" date="2020-03" db="EMBL/GenBank/DDBJ databases">
        <authorList>
            <person name="Ichikawa N."/>
            <person name="Kimura A."/>
            <person name="Kitahashi Y."/>
            <person name="Uohara A."/>
        </authorList>
    </citation>
    <scope>NUCLEOTIDE SEQUENCE [LARGE SCALE GENOMIC DNA]</scope>
    <source>
        <strain evidence="8 9">NBRC 108638</strain>
    </source>
</reference>
<evidence type="ECO:0000256" key="4">
    <source>
        <dbReference type="ARBA" id="ARBA00022801"/>
    </source>
</evidence>
<comment type="PTM">
    <text evidence="5">Carbamylation allows a single lysine to coordinate two divalent metal cations.</text>
</comment>
<dbReference type="AlphaFoldDB" id="A0A6V8LBD0"/>
<evidence type="ECO:0000313" key="9">
    <source>
        <dbReference type="Proteomes" id="UP000482960"/>
    </source>
</evidence>
<dbReference type="InterPro" id="IPR032466">
    <property type="entry name" value="Metal_Hydrolase"/>
</dbReference>
<feature type="region of interest" description="Disordered" evidence="6">
    <location>
        <begin position="482"/>
        <end position="601"/>
    </location>
</feature>
<dbReference type="SUPFAM" id="SSF51556">
    <property type="entry name" value="Metallo-dependent hydrolases"/>
    <property type="match status" value="1"/>
</dbReference>
<organism evidence="8 9">
    <name type="scientific">Phytohabitans rumicis</name>
    <dbReference type="NCBI Taxonomy" id="1076125"/>
    <lineage>
        <taxon>Bacteria</taxon>
        <taxon>Bacillati</taxon>
        <taxon>Actinomycetota</taxon>
        <taxon>Actinomycetes</taxon>
        <taxon>Micromonosporales</taxon>
        <taxon>Micromonosporaceae</taxon>
    </lineage>
</organism>
<feature type="compositionally biased region" description="Basic residues" evidence="6">
    <location>
        <begin position="511"/>
        <end position="523"/>
    </location>
</feature>
<protein>
    <recommendedName>
        <fullName evidence="7">Amidohydrolase-related domain-containing protein</fullName>
    </recommendedName>
</protein>
<sequence length="643" mass="68812">MTLLITGGTVIGPSGAVPADVLVDGETIAAIFAPGAGPAGVETLDATGKYVIPGGIDAHTHMELPFGGTAASDTFDTGTRAAAHGGTTTIIDFAVQRTGEVVQDGLAAWHTKAGGNCHIDYAFHMILGGVDDDSLKAMDQLVADEGVTSFKLFMAYPGVFYSDDGQILRAMQKARDNGAMIMMHAENGIAIDVLIQQALSRGETDPIHHGITRPEALEAEATHRAIALAEVAQDCPLYIVHLSASRALEEVAAARDAGRNVFAETCPQYLYLTLEDQLGAPGFEGAKWVCSTPLRSKHENHHRDLWKGLRSNDLAVVSTDHCPFCFKDQKELGLGDFSKIPNGIGGVEHRVDLVYQGVVDGKLSLERWVETIATTPARMFGLYPRKGVIAPGSDADIVLYDPNGRTRIGVETHHMNMDYSAYEGTRSPARWTPCCPAARSSCPAARTTAPRGAVSTCPVACRATWCDGDAYRKALHRWSLRRRQRGPAAAGLRPGHGRDPGRGGRGDRRGGTRRGAGRPRRAARVAGGVAVPPRRGDVPVPRPGRRQPQGDRVAAVVRARQDRGGRRRRGGPRAGEHRVRRGRAAPAQGRLQRAGGHRGRRVLDPAAAGRRRGHHAVQLPGDGADVDVLQRAGGRQHVRAQAQ</sequence>
<dbReference type="EMBL" id="BLPG01000001">
    <property type="protein sequence ID" value="GFJ94512.1"/>
    <property type="molecule type" value="Genomic_DNA"/>
</dbReference>
<evidence type="ECO:0000256" key="2">
    <source>
        <dbReference type="ARBA" id="ARBA00008829"/>
    </source>
</evidence>
<dbReference type="Pfam" id="PF01979">
    <property type="entry name" value="Amidohydro_1"/>
    <property type="match status" value="1"/>
</dbReference>
<feature type="compositionally biased region" description="Low complexity" evidence="6">
    <location>
        <begin position="546"/>
        <end position="558"/>
    </location>
</feature>
<dbReference type="Proteomes" id="UP000482960">
    <property type="component" value="Unassembled WGS sequence"/>
</dbReference>
<gene>
    <name evidence="8" type="ORF">Prum_081540</name>
</gene>
<dbReference type="PANTHER" id="PTHR11647:SF1">
    <property type="entry name" value="COLLAPSIN RESPONSE MEDIATOR PROTEIN"/>
    <property type="match status" value="1"/>
</dbReference>
<dbReference type="FunFam" id="3.20.20.140:FF:000037">
    <property type="entry name" value="Dihydropyrimidinase"/>
    <property type="match status" value="1"/>
</dbReference>
<reference evidence="8 9" key="1">
    <citation type="submission" date="2020-03" db="EMBL/GenBank/DDBJ databases">
        <title>Whole genome shotgun sequence of Phytohabitans rumicis NBRC 108638.</title>
        <authorList>
            <person name="Komaki H."/>
            <person name="Tamura T."/>
        </authorList>
    </citation>
    <scope>NUCLEOTIDE SEQUENCE [LARGE SCALE GENOMIC DNA]</scope>
    <source>
        <strain evidence="8 9">NBRC 108638</strain>
    </source>
</reference>
<evidence type="ECO:0000256" key="5">
    <source>
        <dbReference type="PIRSR" id="PIRSR611778-50"/>
    </source>
</evidence>
<dbReference type="InterPro" id="IPR050378">
    <property type="entry name" value="Metallo-dep_Hydrolases_sf"/>
</dbReference>
<comment type="caution">
    <text evidence="8">The sequence shown here is derived from an EMBL/GenBank/DDBJ whole genome shotgun (WGS) entry which is preliminary data.</text>
</comment>
<dbReference type="InterPro" id="IPR011059">
    <property type="entry name" value="Metal-dep_hydrolase_composite"/>
</dbReference>
<accession>A0A6V8LBD0</accession>
<dbReference type="PANTHER" id="PTHR11647">
    <property type="entry name" value="HYDRANTOINASE/DIHYDROPYRIMIDINASE FAMILY MEMBER"/>
    <property type="match status" value="1"/>
</dbReference>
<dbReference type="GO" id="GO:0016812">
    <property type="term" value="F:hydrolase activity, acting on carbon-nitrogen (but not peptide) bonds, in cyclic amides"/>
    <property type="evidence" value="ECO:0007669"/>
    <property type="project" value="TreeGrafter"/>
</dbReference>
<comment type="cofactor">
    <cofactor evidence="1">
        <name>Zn(2+)</name>
        <dbReference type="ChEBI" id="CHEBI:29105"/>
    </cofactor>
</comment>
<dbReference type="InterPro" id="IPR011778">
    <property type="entry name" value="Hydantoinase/dihydroPyrase"/>
</dbReference>
<dbReference type="Gene3D" id="3.20.20.140">
    <property type="entry name" value="Metal-dependent hydrolases"/>
    <property type="match status" value="1"/>
</dbReference>
<feature type="region of interest" description="Disordered" evidence="6">
    <location>
        <begin position="606"/>
        <end position="625"/>
    </location>
</feature>
<feature type="compositionally biased region" description="Low complexity" evidence="6">
    <location>
        <begin position="524"/>
        <end position="533"/>
    </location>
</feature>
<evidence type="ECO:0000313" key="8">
    <source>
        <dbReference type="EMBL" id="GFJ94512.1"/>
    </source>
</evidence>
<dbReference type="GO" id="GO:0005829">
    <property type="term" value="C:cytosol"/>
    <property type="evidence" value="ECO:0007669"/>
    <property type="project" value="TreeGrafter"/>
</dbReference>
<keyword evidence="3" id="KW-0479">Metal-binding</keyword>
<feature type="modified residue" description="N6-carboxylysine" evidence="5">
    <location>
        <position position="151"/>
    </location>
</feature>
<dbReference type="Gene3D" id="2.30.40.10">
    <property type="entry name" value="Urease, subunit C, domain 1"/>
    <property type="match status" value="1"/>
</dbReference>
<feature type="domain" description="Amidohydrolase-related" evidence="7">
    <location>
        <begin position="50"/>
        <end position="402"/>
    </location>
</feature>
<evidence type="ECO:0000259" key="7">
    <source>
        <dbReference type="Pfam" id="PF01979"/>
    </source>
</evidence>
<keyword evidence="4" id="KW-0378">Hydrolase</keyword>
<dbReference type="InterPro" id="IPR006680">
    <property type="entry name" value="Amidohydro-rel"/>
</dbReference>
<dbReference type="CDD" id="cd01314">
    <property type="entry name" value="D-HYD"/>
    <property type="match status" value="1"/>
</dbReference>
<keyword evidence="9" id="KW-1185">Reference proteome</keyword>
<feature type="compositionally biased region" description="Basic and acidic residues" evidence="6">
    <location>
        <begin position="496"/>
        <end position="510"/>
    </location>
</feature>